<protein>
    <submittedName>
        <fullName evidence="1">Uncharacterized protein</fullName>
    </submittedName>
</protein>
<proteinExistence type="predicted"/>
<gene>
    <name evidence="1" type="ORF">X975_14393</name>
</gene>
<evidence type="ECO:0000313" key="1">
    <source>
        <dbReference type="EMBL" id="KFM76012.1"/>
    </source>
</evidence>
<organism evidence="1 2">
    <name type="scientific">Stegodyphus mimosarum</name>
    <name type="common">African social velvet spider</name>
    <dbReference type="NCBI Taxonomy" id="407821"/>
    <lineage>
        <taxon>Eukaryota</taxon>
        <taxon>Metazoa</taxon>
        <taxon>Ecdysozoa</taxon>
        <taxon>Arthropoda</taxon>
        <taxon>Chelicerata</taxon>
        <taxon>Arachnida</taxon>
        <taxon>Araneae</taxon>
        <taxon>Araneomorphae</taxon>
        <taxon>Entelegynae</taxon>
        <taxon>Eresoidea</taxon>
        <taxon>Eresidae</taxon>
        <taxon>Stegodyphus</taxon>
    </lineage>
</organism>
<reference evidence="1 2" key="1">
    <citation type="submission" date="2013-11" db="EMBL/GenBank/DDBJ databases">
        <title>Genome sequencing of Stegodyphus mimosarum.</title>
        <authorList>
            <person name="Bechsgaard J."/>
        </authorList>
    </citation>
    <scope>NUCLEOTIDE SEQUENCE [LARGE SCALE GENOMIC DNA]</scope>
</reference>
<sequence>MRAFSHATVVRACLHPAVRHFAGERGEKKKAAVLTLSSRVQLLHRDICDRAVWVWVRGTTAAQLRERSEHHCPECATNVSSAN</sequence>
<dbReference type="AlphaFoldDB" id="A0A087UF73"/>
<accession>A0A087UF73</accession>
<dbReference type="Proteomes" id="UP000054359">
    <property type="component" value="Unassembled WGS sequence"/>
</dbReference>
<keyword evidence="2" id="KW-1185">Reference proteome</keyword>
<name>A0A087UF73_STEMI</name>
<evidence type="ECO:0000313" key="2">
    <source>
        <dbReference type="Proteomes" id="UP000054359"/>
    </source>
</evidence>
<feature type="non-terminal residue" evidence="1">
    <location>
        <position position="83"/>
    </location>
</feature>
<dbReference type="EMBL" id="KK119551">
    <property type="protein sequence ID" value="KFM76012.1"/>
    <property type="molecule type" value="Genomic_DNA"/>
</dbReference>